<dbReference type="PRINTS" id="PR00420">
    <property type="entry name" value="RNGMNOXGNASE"/>
</dbReference>
<dbReference type="Gene3D" id="3.40.30.120">
    <property type="match status" value="1"/>
</dbReference>
<evidence type="ECO:0000313" key="7">
    <source>
        <dbReference type="Proteomes" id="UP001147746"/>
    </source>
</evidence>
<dbReference type="EMBL" id="JAPZBO010000010">
    <property type="protein sequence ID" value="KAJ5300037.1"/>
    <property type="molecule type" value="Genomic_DNA"/>
</dbReference>
<organism evidence="6 7">
    <name type="scientific">Penicillium atrosanguineum</name>
    <dbReference type="NCBI Taxonomy" id="1132637"/>
    <lineage>
        <taxon>Eukaryota</taxon>
        <taxon>Fungi</taxon>
        <taxon>Dikarya</taxon>
        <taxon>Ascomycota</taxon>
        <taxon>Pezizomycotina</taxon>
        <taxon>Eurotiomycetes</taxon>
        <taxon>Eurotiomycetidae</taxon>
        <taxon>Eurotiales</taxon>
        <taxon>Aspergillaceae</taxon>
        <taxon>Penicillium</taxon>
    </lineage>
</organism>
<comment type="cofactor">
    <cofactor evidence="1">
        <name>FAD</name>
        <dbReference type="ChEBI" id="CHEBI:57692"/>
    </cofactor>
</comment>
<proteinExistence type="predicted"/>
<dbReference type="SUPFAM" id="SSF51905">
    <property type="entry name" value="FAD/NAD(P)-binding domain"/>
    <property type="match status" value="1"/>
</dbReference>
<accession>A0A9W9PPT6</accession>
<keyword evidence="7" id="KW-1185">Reference proteome</keyword>
<evidence type="ECO:0000256" key="4">
    <source>
        <dbReference type="ARBA" id="ARBA00023002"/>
    </source>
</evidence>
<dbReference type="GO" id="GO:0016709">
    <property type="term" value="F:oxidoreductase activity, acting on paired donors, with incorporation or reduction of molecular oxygen, NAD(P)H as one donor, and incorporation of one atom of oxygen"/>
    <property type="evidence" value="ECO:0007669"/>
    <property type="project" value="UniProtKB-ARBA"/>
</dbReference>
<keyword evidence="3" id="KW-0274">FAD</keyword>
<keyword evidence="4" id="KW-0560">Oxidoreductase</keyword>
<dbReference type="PROSITE" id="PS51257">
    <property type="entry name" value="PROKAR_LIPOPROTEIN"/>
    <property type="match status" value="1"/>
</dbReference>
<dbReference type="Gene3D" id="3.50.50.60">
    <property type="entry name" value="FAD/NAD(P)-binding domain"/>
    <property type="match status" value="1"/>
</dbReference>
<evidence type="ECO:0000313" key="6">
    <source>
        <dbReference type="EMBL" id="KAJ5300037.1"/>
    </source>
</evidence>
<reference evidence="6" key="1">
    <citation type="submission" date="2022-12" db="EMBL/GenBank/DDBJ databases">
        <authorList>
            <person name="Petersen C."/>
        </authorList>
    </citation>
    <scope>NUCLEOTIDE SEQUENCE</scope>
    <source>
        <strain evidence="6">IBT 21472</strain>
    </source>
</reference>
<dbReference type="InterPro" id="IPR002938">
    <property type="entry name" value="FAD-bd"/>
</dbReference>
<dbReference type="Proteomes" id="UP001147746">
    <property type="component" value="Unassembled WGS sequence"/>
</dbReference>
<dbReference type="AlphaFoldDB" id="A0A9W9PPT6"/>
<sequence length="536" mass="58592">MERSYDVIIAGGGPVGLFVACELGQAGHSVLVLEREVDTETALKSGPMGFRGLNGPSVEALYRRGLLDKIDMADQRLAGFNEGLKGSALAIGKDLGQGPTKSGVRFGGHFASITLDPNLFEPSRFKYRIVGPSYLPAPTTIHLMETTLGERAETLGVTILRDHAVTDIVAKDDHGITVRAGKGKGEIFRGRWLVGCDGAHSLIRRLAAFRFEGTEPTLTGYTAHCEFEPADGLKKGFHVTGKGMYINDVPGIVHILDPDGAAWDRTKDITPQHFQDCLDRVTRKTDVKITKIHNSRSWTDRTKQVTEYRKGRVLLAGDAAHTHSPLGGQGLNLGLGDAVNLGWKLAATVRQEKRAADGSEVDTSLLDTYDRERRTYGEWLLGFTRVQVVALQPDLYGAALLSLIRELATTTDWTNLIMGRTTGLTLRYDVGVQNAHPLVGCSAPDFELQDGSRLGPMLGVGKGLLVDLNDDPRLRELVVSTNYQAQVAYRPLDVKDSRDLQALLIRPDGIVVWAVDNDETVDLVAAKTALKRWFEF</sequence>
<evidence type="ECO:0000259" key="5">
    <source>
        <dbReference type="Pfam" id="PF01494"/>
    </source>
</evidence>
<name>A0A9W9PPT6_9EURO</name>
<evidence type="ECO:0000256" key="2">
    <source>
        <dbReference type="ARBA" id="ARBA00022630"/>
    </source>
</evidence>
<dbReference type="PANTHER" id="PTHR43004:SF19">
    <property type="entry name" value="BINDING MONOOXYGENASE, PUTATIVE (JCVI)-RELATED"/>
    <property type="match status" value="1"/>
</dbReference>
<evidence type="ECO:0000256" key="3">
    <source>
        <dbReference type="ARBA" id="ARBA00022827"/>
    </source>
</evidence>
<dbReference type="Pfam" id="PF21274">
    <property type="entry name" value="Rng_hyd_C"/>
    <property type="match status" value="1"/>
</dbReference>
<gene>
    <name evidence="6" type="ORF">N7476_011594</name>
</gene>
<feature type="domain" description="FAD-binding" evidence="5">
    <location>
        <begin position="5"/>
        <end position="379"/>
    </location>
</feature>
<dbReference type="Gene3D" id="3.30.70.2450">
    <property type="match status" value="1"/>
</dbReference>
<protein>
    <recommendedName>
        <fullName evidence="5">FAD-binding domain-containing protein</fullName>
    </recommendedName>
</protein>
<dbReference type="PANTHER" id="PTHR43004">
    <property type="entry name" value="TRK SYSTEM POTASSIUM UPTAKE PROTEIN"/>
    <property type="match status" value="1"/>
</dbReference>
<evidence type="ECO:0000256" key="1">
    <source>
        <dbReference type="ARBA" id="ARBA00001974"/>
    </source>
</evidence>
<dbReference type="GO" id="GO:0071949">
    <property type="term" value="F:FAD binding"/>
    <property type="evidence" value="ECO:0007669"/>
    <property type="project" value="InterPro"/>
</dbReference>
<comment type="caution">
    <text evidence="6">The sequence shown here is derived from an EMBL/GenBank/DDBJ whole genome shotgun (WGS) entry which is preliminary data.</text>
</comment>
<keyword evidence="2" id="KW-0285">Flavoprotein</keyword>
<dbReference type="InterPro" id="IPR036188">
    <property type="entry name" value="FAD/NAD-bd_sf"/>
</dbReference>
<dbReference type="InterPro" id="IPR050641">
    <property type="entry name" value="RIFMO-like"/>
</dbReference>
<reference evidence="6" key="2">
    <citation type="journal article" date="2023" name="IMA Fungus">
        <title>Comparative genomic study of the Penicillium genus elucidates a diverse pangenome and 15 lateral gene transfer events.</title>
        <authorList>
            <person name="Petersen C."/>
            <person name="Sorensen T."/>
            <person name="Nielsen M.R."/>
            <person name="Sondergaard T.E."/>
            <person name="Sorensen J.L."/>
            <person name="Fitzpatrick D.A."/>
            <person name="Frisvad J.C."/>
            <person name="Nielsen K.L."/>
        </authorList>
    </citation>
    <scope>NUCLEOTIDE SEQUENCE</scope>
    <source>
        <strain evidence="6">IBT 21472</strain>
    </source>
</reference>
<dbReference type="Pfam" id="PF01494">
    <property type="entry name" value="FAD_binding_3"/>
    <property type="match status" value="1"/>
</dbReference>